<accession>X1MYL6</accession>
<keyword evidence="2" id="KW-0812">Transmembrane</keyword>
<feature type="region of interest" description="Disordered" evidence="1">
    <location>
        <begin position="233"/>
        <end position="275"/>
    </location>
</feature>
<keyword evidence="2" id="KW-0472">Membrane</keyword>
<feature type="transmembrane region" description="Helical" evidence="2">
    <location>
        <begin position="191"/>
        <end position="211"/>
    </location>
</feature>
<evidence type="ECO:0000256" key="2">
    <source>
        <dbReference type="SAM" id="Phobius"/>
    </source>
</evidence>
<evidence type="ECO:0000313" key="3">
    <source>
        <dbReference type="EMBL" id="GAI23096.1"/>
    </source>
</evidence>
<gene>
    <name evidence="3" type="ORF">S06H3_33586</name>
</gene>
<feature type="compositionally biased region" description="Basic and acidic residues" evidence="1">
    <location>
        <begin position="251"/>
        <end position="267"/>
    </location>
</feature>
<feature type="compositionally biased region" description="Basic residues" evidence="1">
    <location>
        <begin position="237"/>
        <end position="250"/>
    </location>
</feature>
<sequence length="275" mass="31037">IFLMGIQYPYVLDVVNNIFSSSPVNIIQALLIFSAAKFGSIGWGILLSSLLMIVSLYPAYYVTYWANRLMRDVPLIRRLLGTRFTQEYLVTKGFNTVQLSISSIFTSVIGLVFPISLWIALRRLVGMSLKIPLSFLIIPNLTIPSFKPVFQISYFLLPLILGGVNIILLSKQKKYFITALTTKYQNPYSSIIGSLILALFIPAGVMLYLIGQSIGQILIIPRIFLEKGKVEELKPSPKPKPKIKLYPKPKPRIEPYPKPKPRIKPDYKPFTPKSG</sequence>
<organism evidence="3">
    <name type="scientific">marine sediment metagenome</name>
    <dbReference type="NCBI Taxonomy" id="412755"/>
    <lineage>
        <taxon>unclassified sequences</taxon>
        <taxon>metagenomes</taxon>
        <taxon>ecological metagenomes</taxon>
    </lineage>
</organism>
<feature type="transmembrane region" description="Helical" evidence="2">
    <location>
        <begin position="152"/>
        <end position="170"/>
    </location>
</feature>
<evidence type="ECO:0000256" key="1">
    <source>
        <dbReference type="SAM" id="MobiDB-lite"/>
    </source>
</evidence>
<proteinExistence type="predicted"/>
<feature type="non-terminal residue" evidence="3">
    <location>
        <position position="275"/>
    </location>
</feature>
<reference evidence="3" key="1">
    <citation type="journal article" date="2014" name="Front. Microbiol.">
        <title>High frequency of phylogenetically diverse reductive dehalogenase-homologous genes in deep subseafloor sedimentary metagenomes.</title>
        <authorList>
            <person name="Kawai M."/>
            <person name="Futagami T."/>
            <person name="Toyoda A."/>
            <person name="Takaki Y."/>
            <person name="Nishi S."/>
            <person name="Hori S."/>
            <person name="Arai W."/>
            <person name="Tsubouchi T."/>
            <person name="Morono Y."/>
            <person name="Uchiyama I."/>
            <person name="Ito T."/>
            <person name="Fujiyama A."/>
            <person name="Inagaki F."/>
            <person name="Takami H."/>
        </authorList>
    </citation>
    <scope>NUCLEOTIDE SEQUENCE</scope>
    <source>
        <strain evidence="3">Expedition CK06-06</strain>
    </source>
</reference>
<feature type="non-terminal residue" evidence="3">
    <location>
        <position position="1"/>
    </location>
</feature>
<comment type="caution">
    <text evidence="3">The sequence shown here is derived from an EMBL/GenBank/DDBJ whole genome shotgun (WGS) entry which is preliminary data.</text>
</comment>
<dbReference type="EMBL" id="BARV01020059">
    <property type="protein sequence ID" value="GAI23096.1"/>
    <property type="molecule type" value="Genomic_DNA"/>
</dbReference>
<name>X1MYL6_9ZZZZ</name>
<keyword evidence="2" id="KW-1133">Transmembrane helix</keyword>
<feature type="transmembrane region" description="Helical" evidence="2">
    <location>
        <begin position="43"/>
        <end position="62"/>
    </location>
</feature>
<dbReference type="AlphaFoldDB" id="X1MYL6"/>
<protein>
    <submittedName>
        <fullName evidence="3">Uncharacterized protein</fullName>
    </submittedName>
</protein>
<feature type="transmembrane region" description="Helical" evidence="2">
    <location>
        <begin position="99"/>
        <end position="121"/>
    </location>
</feature>